<dbReference type="InterPro" id="IPR043502">
    <property type="entry name" value="DNA/RNA_pol_sf"/>
</dbReference>
<dbReference type="CDD" id="cd05484">
    <property type="entry name" value="retropepsin_like_LTR_2"/>
    <property type="match status" value="1"/>
</dbReference>
<dbReference type="InterPro" id="IPR000477">
    <property type="entry name" value="RT_dom"/>
</dbReference>
<dbReference type="InterPro" id="IPR041577">
    <property type="entry name" value="RT_RNaseH_2"/>
</dbReference>
<protein>
    <recommendedName>
        <fullName evidence="5">Reverse transcriptase/retrotransposon-derived protein RNase H-like domain-containing protein</fullName>
    </recommendedName>
</protein>
<accession>A0A8B6CXZ9</accession>
<dbReference type="CDD" id="cd01647">
    <property type="entry name" value="RT_LTR"/>
    <property type="match status" value="1"/>
</dbReference>
<dbReference type="InterPro" id="IPR021109">
    <property type="entry name" value="Peptidase_aspartic_dom_sf"/>
</dbReference>
<dbReference type="OrthoDB" id="5807442at2759"/>
<evidence type="ECO:0000313" key="4">
    <source>
        <dbReference type="Proteomes" id="UP000596742"/>
    </source>
</evidence>
<dbReference type="Pfam" id="PF17919">
    <property type="entry name" value="RT_RNaseH_2"/>
    <property type="match status" value="1"/>
</dbReference>
<evidence type="ECO:0000259" key="1">
    <source>
        <dbReference type="Pfam" id="PF00078"/>
    </source>
</evidence>
<keyword evidence="4" id="KW-1185">Reference proteome</keyword>
<dbReference type="SUPFAM" id="SSF56672">
    <property type="entry name" value="DNA/RNA polymerases"/>
    <property type="match status" value="1"/>
</dbReference>
<dbReference type="InterPro" id="IPR034128">
    <property type="entry name" value="K02A2.6-like"/>
</dbReference>
<dbReference type="FunFam" id="3.30.70.270:FF:000026">
    <property type="entry name" value="Transposon Ty3-G Gag-Pol polyprotein"/>
    <property type="match status" value="1"/>
</dbReference>
<dbReference type="PANTHER" id="PTHR37984:SF14">
    <property type="entry name" value="RIBONUCLEASE H"/>
    <property type="match status" value="1"/>
</dbReference>
<comment type="caution">
    <text evidence="3">The sequence shown here is derived from an EMBL/GenBank/DDBJ whole genome shotgun (WGS) entry which is preliminary data.</text>
</comment>
<dbReference type="EMBL" id="UYJE01002587">
    <property type="protein sequence ID" value="VDI12142.1"/>
    <property type="molecule type" value="Genomic_DNA"/>
</dbReference>
<evidence type="ECO:0008006" key="5">
    <source>
        <dbReference type="Google" id="ProtNLM"/>
    </source>
</evidence>
<feature type="domain" description="Reverse transcriptase" evidence="1">
    <location>
        <begin position="455"/>
        <end position="573"/>
    </location>
</feature>
<organism evidence="3 4">
    <name type="scientific">Mytilus galloprovincialis</name>
    <name type="common">Mediterranean mussel</name>
    <dbReference type="NCBI Taxonomy" id="29158"/>
    <lineage>
        <taxon>Eukaryota</taxon>
        <taxon>Metazoa</taxon>
        <taxon>Spiralia</taxon>
        <taxon>Lophotrochozoa</taxon>
        <taxon>Mollusca</taxon>
        <taxon>Bivalvia</taxon>
        <taxon>Autobranchia</taxon>
        <taxon>Pteriomorphia</taxon>
        <taxon>Mytilida</taxon>
        <taxon>Mytiloidea</taxon>
        <taxon>Mytilidae</taxon>
        <taxon>Mytilinae</taxon>
        <taxon>Mytilus</taxon>
    </lineage>
</organism>
<feature type="domain" description="Reverse transcriptase/retrotransposon-derived protein RNase H-like" evidence="2">
    <location>
        <begin position="626"/>
        <end position="724"/>
    </location>
</feature>
<dbReference type="Gene3D" id="3.30.70.270">
    <property type="match status" value="2"/>
</dbReference>
<dbReference type="AlphaFoldDB" id="A0A8B6CXZ9"/>
<dbReference type="InterPro" id="IPR050951">
    <property type="entry name" value="Retrovirus_Pol_polyprotein"/>
</dbReference>
<sequence>MAGYIGKIEPFDDSTETWSSYVERLEQYFAVNALENEKKVPALLTLLGGKTYGLLRNLTLPDKPATKSYDDIVKLLKDHLSPKPLIVAERFRFYKRYQIQGETVNKYVAELRKFAEYCEFGNLNESLRDQFVVGLKDEQRHKRKLIQRQQRRPPPSTTDRQKSFVCYRCNGKNHKADTCRFKDAVCHSCNKKGTFVKRVDHPVNRKQRPAQKNVNSLDNQSREYTSDEDDYLGIHSVKNSNQDSIWITPNVHGKEIRMELDTGSAVSVISALDYDKYFQNEKLESANVTLKTYSGELLIPTGYMNVQVKYNGQCENLKLYVVQKGGPALFGRDWLRKINLDWKNLKWINKISVSRNSNEKLDLLLKEYSNVFREGIGCVADIKAHLTLKENASPKFVKARPVPFSVKPQVERELIRLEKEGIISKVDTSEWASPIVPVMKSNGTIRICGDFKTTVNPMLNVDQYPLPRTDEIFATLAGGQKYTKLDLRNAYLHMEVDDESKPLMTINTHKGLYRYNRMLFGIASAPAIWQRTMDQRLQNYGLRANLQKCSFLKDKVIYCGHEISADGLRKTTDKVQAVMETPTPKNVKDVRAFLGLINYYHRFMPNSATVLKPLNQLLEKERIWRWTDDCEKAFKKAKELITSDQVLTHYNPELPVRLACDASPFGLGAVLSHVMPDGSERPISFASRSLTKSEKNYAQIQKEALGIVWGVKKFNTFLYGRKFSLITDHQPLTAIFNPEKSIPVTTAARLQRYAIFLSGFTYNIEYKNTKKHNNADALSRLPMQSDMNINSEDADDLFHVLQIEDLPITSAEIQRETRKEKVLASVLYQAMNGWEITDDSLMKPYFTRRK</sequence>
<evidence type="ECO:0000259" key="2">
    <source>
        <dbReference type="Pfam" id="PF17919"/>
    </source>
</evidence>
<reference evidence="3" key="1">
    <citation type="submission" date="2018-11" db="EMBL/GenBank/DDBJ databases">
        <authorList>
            <person name="Alioto T."/>
            <person name="Alioto T."/>
        </authorList>
    </citation>
    <scope>NUCLEOTIDE SEQUENCE</scope>
</reference>
<dbReference type="Proteomes" id="UP000596742">
    <property type="component" value="Unassembled WGS sequence"/>
</dbReference>
<dbReference type="Pfam" id="PF00078">
    <property type="entry name" value="RVT_1"/>
    <property type="match status" value="1"/>
</dbReference>
<evidence type="ECO:0000313" key="3">
    <source>
        <dbReference type="EMBL" id="VDI12142.1"/>
    </source>
</evidence>
<name>A0A8B6CXZ9_MYTGA</name>
<dbReference type="Gene3D" id="3.10.10.10">
    <property type="entry name" value="HIV Type 1 Reverse Transcriptase, subunit A, domain 1"/>
    <property type="match status" value="1"/>
</dbReference>
<gene>
    <name evidence="3" type="ORF">MGAL_10B073863</name>
</gene>
<proteinExistence type="predicted"/>
<dbReference type="CDD" id="cd09274">
    <property type="entry name" value="RNase_HI_RT_Ty3"/>
    <property type="match status" value="1"/>
</dbReference>
<dbReference type="PANTHER" id="PTHR37984">
    <property type="entry name" value="PROTEIN CBG26694"/>
    <property type="match status" value="1"/>
</dbReference>
<dbReference type="SUPFAM" id="SSF50630">
    <property type="entry name" value="Acid proteases"/>
    <property type="match status" value="1"/>
</dbReference>
<dbReference type="Gene3D" id="2.40.70.10">
    <property type="entry name" value="Acid Proteases"/>
    <property type="match status" value="1"/>
</dbReference>
<dbReference type="InterPro" id="IPR043128">
    <property type="entry name" value="Rev_trsase/Diguanyl_cyclase"/>
</dbReference>